<evidence type="ECO:0000256" key="1">
    <source>
        <dbReference type="SAM" id="Phobius"/>
    </source>
</evidence>
<sequence>MSLLFRLSFFNVVHPCVFVCLFMFVLVLSLFFSHETQQRVPPPHNKLLYAQRLMHPLFIVVGERKCFLSLDAKIDDDSLVREGFFFCSFSFFERKRKKEGFFLSVENKKKGAQTIWIVPIFIICLGDNPTNPNLQNRA</sequence>
<proteinExistence type="predicted"/>
<reference evidence="2" key="1">
    <citation type="submission" date="2021-01" db="EMBL/GenBank/DDBJ databases">
        <authorList>
            <person name="Corre E."/>
            <person name="Pelletier E."/>
            <person name="Niang G."/>
            <person name="Scheremetjew M."/>
            <person name="Finn R."/>
            <person name="Kale V."/>
            <person name="Holt S."/>
            <person name="Cochrane G."/>
            <person name="Meng A."/>
            <person name="Brown T."/>
            <person name="Cohen L."/>
        </authorList>
    </citation>
    <scope>NUCLEOTIDE SEQUENCE</scope>
    <source>
        <strain evidence="2">NIES-2562</strain>
    </source>
</reference>
<evidence type="ECO:0000313" key="2">
    <source>
        <dbReference type="EMBL" id="CAE0249178.1"/>
    </source>
</evidence>
<feature type="transmembrane region" description="Helical" evidence="1">
    <location>
        <begin position="12"/>
        <end position="32"/>
    </location>
</feature>
<gene>
    <name evidence="2" type="ORF">PBIL07802_LOCUS11377</name>
</gene>
<name>A0A7S3D7K9_9EUKA</name>
<dbReference type="AlphaFoldDB" id="A0A7S3D7K9"/>
<dbReference type="EMBL" id="HBIB01017580">
    <property type="protein sequence ID" value="CAE0249178.1"/>
    <property type="molecule type" value="Transcribed_RNA"/>
</dbReference>
<organism evidence="2">
    <name type="scientific">Palpitomonas bilix</name>
    <dbReference type="NCBI Taxonomy" id="652834"/>
    <lineage>
        <taxon>Eukaryota</taxon>
        <taxon>Eukaryota incertae sedis</taxon>
    </lineage>
</organism>
<keyword evidence="1" id="KW-1133">Transmembrane helix</keyword>
<keyword evidence="1" id="KW-0472">Membrane</keyword>
<accession>A0A7S3D7K9</accession>
<protein>
    <submittedName>
        <fullName evidence="2">Uncharacterized protein</fullName>
    </submittedName>
</protein>
<keyword evidence="1" id="KW-0812">Transmembrane</keyword>